<reference evidence="1" key="1">
    <citation type="submission" date="2014-09" db="EMBL/GenBank/DDBJ databases">
        <authorList>
            <person name="Magalhaes I.L.F."/>
            <person name="Oliveira U."/>
            <person name="Santos F.R."/>
            <person name="Vidigal T.H.D.A."/>
            <person name="Brescovit A.D."/>
            <person name="Santos A.J."/>
        </authorList>
    </citation>
    <scope>NUCLEOTIDE SEQUENCE</scope>
    <source>
        <tissue evidence="1">Shoot tissue taken approximately 20 cm above the soil surface</tissue>
    </source>
</reference>
<dbReference type="EMBL" id="GBRH01208488">
    <property type="protein sequence ID" value="JAD89407.1"/>
    <property type="molecule type" value="Transcribed_RNA"/>
</dbReference>
<dbReference type="AlphaFoldDB" id="A0A0A9E092"/>
<accession>A0A0A9E092</accession>
<sequence length="66" mass="7699">MDCFRLMKLWDSDPDRITYRTLIKGIESQGKMELSADIRSEAENEYGSLDFLDEEDIDKACISRAY</sequence>
<evidence type="ECO:0008006" key="2">
    <source>
        <dbReference type="Google" id="ProtNLM"/>
    </source>
</evidence>
<organism evidence="1">
    <name type="scientific">Arundo donax</name>
    <name type="common">Giant reed</name>
    <name type="synonym">Donax arundinaceus</name>
    <dbReference type="NCBI Taxonomy" id="35708"/>
    <lineage>
        <taxon>Eukaryota</taxon>
        <taxon>Viridiplantae</taxon>
        <taxon>Streptophyta</taxon>
        <taxon>Embryophyta</taxon>
        <taxon>Tracheophyta</taxon>
        <taxon>Spermatophyta</taxon>
        <taxon>Magnoliopsida</taxon>
        <taxon>Liliopsida</taxon>
        <taxon>Poales</taxon>
        <taxon>Poaceae</taxon>
        <taxon>PACMAD clade</taxon>
        <taxon>Arundinoideae</taxon>
        <taxon>Arundineae</taxon>
        <taxon>Arundo</taxon>
    </lineage>
</organism>
<name>A0A0A9E092_ARUDO</name>
<protein>
    <recommendedName>
        <fullName evidence="2">Pentatricopeptide repeat-containing protein</fullName>
    </recommendedName>
</protein>
<reference evidence="1" key="2">
    <citation type="journal article" date="2015" name="Data Brief">
        <title>Shoot transcriptome of the giant reed, Arundo donax.</title>
        <authorList>
            <person name="Barrero R.A."/>
            <person name="Guerrero F.D."/>
            <person name="Moolhuijzen P."/>
            <person name="Goolsby J.A."/>
            <person name="Tidwell J."/>
            <person name="Bellgard S.E."/>
            <person name="Bellgard M.I."/>
        </authorList>
    </citation>
    <scope>NUCLEOTIDE SEQUENCE</scope>
    <source>
        <tissue evidence="1">Shoot tissue taken approximately 20 cm above the soil surface</tissue>
    </source>
</reference>
<dbReference type="EMBL" id="GBRH01283264">
    <property type="protein sequence ID" value="JAD14631.1"/>
    <property type="molecule type" value="Transcribed_RNA"/>
</dbReference>
<evidence type="ECO:0000313" key="1">
    <source>
        <dbReference type="EMBL" id="JAD89407.1"/>
    </source>
</evidence>
<proteinExistence type="predicted"/>